<name>A0ABW3V1Y0_9HYPH</name>
<dbReference type="Proteomes" id="UP001597263">
    <property type="component" value="Unassembled WGS sequence"/>
</dbReference>
<protein>
    <recommendedName>
        <fullName evidence="3">His-Xaa-Ser system radical SAM maturase HxsC</fullName>
    </recommendedName>
</protein>
<comment type="caution">
    <text evidence="1">The sequence shown here is derived from an EMBL/GenBank/DDBJ whole genome shotgun (WGS) entry which is preliminary data.</text>
</comment>
<evidence type="ECO:0000313" key="1">
    <source>
        <dbReference type="EMBL" id="MFD1226226.1"/>
    </source>
</evidence>
<evidence type="ECO:0000313" key="2">
    <source>
        <dbReference type="Proteomes" id="UP001597263"/>
    </source>
</evidence>
<organism evidence="1 2">
    <name type="scientific">Pseudochrobactrum kiredjianiae</name>
    <dbReference type="NCBI Taxonomy" id="386305"/>
    <lineage>
        <taxon>Bacteria</taxon>
        <taxon>Pseudomonadati</taxon>
        <taxon>Pseudomonadota</taxon>
        <taxon>Alphaproteobacteria</taxon>
        <taxon>Hyphomicrobiales</taxon>
        <taxon>Brucellaceae</taxon>
        <taxon>Pseudochrobactrum</taxon>
    </lineage>
</organism>
<dbReference type="EMBL" id="JBHTMA010000013">
    <property type="protein sequence ID" value="MFD1226226.1"/>
    <property type="molecule type" value="Genomic_DNA"/>
</dbReference>
<sequence>MNWNTLFFDSSNSFVELGAGLDIVRSRGLEAKLYNFPLCTVPEAYRELAPATISDWKKTYLEECNGCAIKEHCGGFFEWHPKNHGYKR</sequence>
<evidence type="ECO:0008006" key="3">
    <source>
        <dbReference type="Google" id="ProtNLM"/>
    </source>
</evidence>
<accession>A0ABW3V1Y0</accession>
<reference evidence="2" key="1">
    <citation type="journal article" date="2019" name="Int. J. Syst. Evol. Microbiol.">
        <title>The Global Catalogue of Microorganisms (GCM) 10K type strain sequencing project: providing services to taxonomists for standard genome sequencing and annotation.</title>
        <authorList>
            <consortium name="The Broad Institute Genomics Platform"/>
            <consortium name="The Broad Institute Genome Sequencing Center for Infectious Disease"/>
            <person name="Wu L."/>
            <person name="Ma J."/>
        </authorList>
    </citation>
    <scope>NUCLEOTIDE SEQUENCE [LARGE SCALE GENOMIC DNA]</scope>
    <source>
        <strain evidence="2">CCUG 49584</strain>
    </source>
</reference>
<gene>
    <name evidence="1" type="ORF">ACFQ35_03450</name>
</gene>
<proteinExistence type="predicted"/>
<dbReference type="RefSeq" id="WP_289388821.1">
    <property type="nucleotide sequence ID" value="NZ_JAUCBM010000021.1"/>
</dbReference>
<keyword evidence="2" id="KW-1185">Reference proteome</keyword>